<organism evidence="1 2">
    <name type="scientific">Thelohanellus kitauei</name>
    <name type="common">Myxosporean</name>
    <dbReference type="NCBI Taxonomy" id="669202"/>
    <lineage>
        <taxon>Eukaryota</taxon>
        <taxon>Metazoa</taxon>
        <taxon>Cnidaria</taxon>
        <taxon>Myxozoa</taxon>
        <taxon>Myxosporea</taxon>
        <taxon>Bivalvulida</taxon>
        <taxon>Platysporina</taxon>
        <taxon>Myxobolidae</taxon>
        <taxon>Thelohanellus</taxon>
    </lineage>
</organism>
<evidence type="ECO:0000313" key="2">
    <source>
        <dbReference type="Proteomes" id="UP000031668"/>
    </source>
</evidence>
<name>A0A0C2MKS0_THEKT</name>
<protein>
    <submittedName>
        <fullName evidence="1">Uncharacterized protein</fullName>
    </submittedName>
</protein>
<keyword evidence="2" id="KW-1185">Reference proteome</keyword>
<sequence length="109" mass="11703">MFSWCESCTILTACRRVPPWGTSLQVIETVVFEVYVMSVQKCTGAGSLWTSTGRAQISGSGAIDTLDGPCCPLLTCCRYGLHRLACSKTAGSSTRSVFMSAGRGFEYAK</sequence>
<dbReference type="AlphaFoldDB" id="A0A0C2MKS0"/>
<reference evidence="1 2" key="1">
    <citation type="journal article" date="2014" name="Genome Biol. Evol.">
        <title>The genome of the myxosporean Thelohanellus kitauei shows adaptations to nutrient acquisition within its fish host.</title>
        <authorList>
            <person name="Yang Y."/>
            <person name="Xiong J."/>
            <person name="Zhou Z."/>
            <person name="Huo F."/>
            <person name="Miao W."/>
            <person name="Ran C."/>
            <person name="Liu Y."/>
            <person name="Zhang J."/>
            <person name="Feng J."/>
            <person name="Wang M."/>
            <person name="Wang M."/>
            <person name="Wang L."/>
            <person name="Yao B."/>
        </authorList>
    </citation>
    <scope>NUCLEOTIDE SEQUENCE [LARGE SCALE GENOMIC DNA]</scope>
    <source>
        <strain evidence="1">Wuqing</strain>
    </source>
</reference>
<gene>
    <name evidence="1" type="ORF">RF11_03354</name>
</gene>
<comment type="caution">
    <text evidence="1">The sequence shown here is derived from an EMBL/GenBank/DDBJ whole genome shotgun (WGS) entry which is preliminary data.</text>
</comment>
<accession>A0A0C2MKS0</accession>
<dbReference type="Proteomes" id="UP000031668">
    <property type="component" value="Unassembled WGS sequence"/>
</dbReference>
<evidence type="ECO:0000313" key="1">
    <source>
        <dbReference type="EMBL" id="KII67821.1"/>
    </source>
</evidence>
<dbReference type="EMBL" id="JWZT01003069">
    <property type="protein sequence ID" value="KII67821.1"/>
    <property type="molecule type" value="Genomic_DNA"/>
</dbReference>
<proteinExistence type="predicted"/>